<accession>A0AAV9I3K6</accession>
<dbReference type="InterPro" id="IPR027417">
    <property type="entry name" value="P-loop_NTPase"/>
</dbReference>
<protein>
    <recommendedName>
        <fullName evidence="4">Archaeal ATPase</fullName>
    </recommendedName>
</protein>
<gene>
    <name evidence="2" type="ORF">GAYE_PCTG14G0530</name>
</gene>
<name>A0AAV9I3K6_9RHOD</name>
<evidence type="ECO:0008006" key="4">
    <source>
        <dbReference type="Google" id="ProtNLM"/>
    </source>
</evidence>
<sequence>MDDASGTKKAELVRRDKTNKVTASSDSNHWVTDEDTTLEWEFVNRSAAVHQIINNFFYAYADMRTSVRPSVVFAPQMYGVGKTTLGRNFRDFVLLNRQALEENLVWFPGIADDVENVGERAVKALLNETIYVSIDLSTFPEFDEEDFELTLVKEISKEALSHLPNNSELLAKVLESRHHPEDRLISLFQVTNKRYLFLFIDEIAMLPSRKFYEFPDLNPQRKPGKPNIYQLFFQVLTRFLLQPFVICFIAGRSNAISNIQEDAAVSRVFLEFVRLDPFSEDNTKLFIQGMTTSKGATVLQLLFPDHPEGNDWFFKQVHGYTGGVPRYIVHVMQELVDTSIHDKLYNLTEGEMYAKIEGIYPHIGDLATPTNMKPNTLRVFCALLLASILEYQFLVPLNPYVGGFLGENSQCVLNIANNFGVYYEYCSEKGRGLYEATEQPIKLVYPKIVLKAVKESYWHYPLIRYIYYLFPLNVPVESPSSLRFRFKIIFAAILYVRCSLSRRLGELSLFHQSFVEDTVWEIEKCRVKTIPSFKFDFRTKYSDKEQSYAPNAWKDFYDKYLSEDGIFLPNRDNSNGPDILIRVSVPMHASSSSHNEGQSCLTPVSTHTSSKRRRVYVIGITLKYYHNSSVSIDMIKEEADKFLVPVSSQLDLEKNDIWAIQLIVSTSYNNEVSSHFTDKQNWIMNTGVYYEECFKKKHPSLSASQDTSNSDSDNESLYVGPNCQLVVCSAENLKNFLGQQVYDQLRKAYFGSESVLKKLDPLGKLLGHLLPSHLPLENILSTRRDTDEMEVKEMRRERIPCEKSFDWNTFLREQCGFSDEEVSYCLPKIKEVPSDMLADMTLGILQKLGIDKLILRLKIRIAIKAYLSKRVHN</sequence>
<proteinExistence type="predicted"/>
<evidence type="ECO:0000313" key="2">
    <source>
        <dbReference type="EMBL" id="KAK4522640.1"/>
    </source>
</evidence>
<evidence type="ECO:0000313" key="3">
    <source>
        <dbReference type="Proteomes" id="UP001300502"/>
    </source>
</evidence>
<keyword evidence="3" id="KW-1185">Reference proteome</keyword>
<evidence type="ECO:0000256" key="1">
    <source>
        <dbReference type="SAM" id="MobiDB-lite"/>
    </source>
</evidence>
<comment type="caution">
    <text evidence="2">The sequence shown here is derived from an EMBL/GenBank/DDBJ whole genome shotgun (WGS) entry which is preliminary data.</text>
</comment>
<organism evidence="2 3">
    <name type="scientific">Galdieria yellowstonensis</name>
    <dbReference type="NCBI Taxonomy" id="3028027"/>
    <lineage>
        <taxon>Eukaryota</taxon>
        <taxon>Rhodophyta</taxon>
        <taxon>Bangiophyceae</taxon>
        <taxon>Galdieriales</taxon>
        <taxon>Galdieriaceae</taxon>
        <taxon>Galdieria</taxon>
    </lineage>
</organism>
<feature type="region of interest" description="Disordered" evidence="1">
    <location>
        <begin position="1"/>
        <end position="28"/>
    </location>
</feature>
<feature type="compositionally biased region" description="Basic and acidic residues" evidence="1">
    <location>
        <begin position="1"/>
        <end position="19"/>
    </location>
</feature>
<dbReference type="SUPFAM" id="SSF52540">
    <property type="entry name" value="P-loop containing nucleoside triphosphate hydrolases"/>
    <property type="match status" value="1"/>
</dbReference>
<dbReference type="AlphaFoldDB" id="A0AAV9I3K6"/>
<dbReference type="EMBL" id="JANCYU010000007">
    <property type="protein sequence ID" value="KAK4522640.1"/>
    <property type="molecule type" value="Genomic_DNA"/>
</dbReference>
<dbReference type="Proteomes" id="UP001300502">
    <property type="component" value="Unassembled WGS sequence"/>
</dbReference>
<reference evidence="2 3" key="1">
    <citation type="submission" date="2022-07" db="EMBL/GenBank/DDBJ databases">
        <title>Genome-wide signatures of adaptation to extreme environments.</title>
        <authorList>
            <person name="Cho C.H."/>
            <person name="Yoon H.S."/>
        </authorList>
    </citation>
    <scope>NUCLEOTIDE SEQUENCE [LARGE SCALE GENOMIC DNA]</scope>
    <source>
        <strain evidence="2 3">108.79 E11</strain>
    </source>
</reference>